<reference evidence="2" key="1">
    <citation type="journal article" date="2023" name="Genome Biol. Evol.">
        <title>Long-read-based Genome Assembly of Drosophila gunungcola Reveals Fewer Chemosensory Genes in Flower-breeding Species.</title>
        <authorList>
            <person name="Negi A."/>
            <person name="Liao B.Y."/>
            <person name="Yeh S.D."/>
        </authorList>
    </citation>
    <scope>NUCLEOTIDE SEQUENCE</scope>
    <source>
        <strain evidence="2">Sukarami</strain>
    </source>
</reference>
<proteinExistence type="predicted"/>
<gene>
    <name evidence="2" type="ORF">M5D96_006444</name>
</gene>
<organism evidence="2 3">
    <name type="scientific">Drosophila gunungcola</name>
    <name type="common">fruit fly</name>
    <dbReference type="NCBI Taxonomy" id="103775"/>
    <lineage>
        <taxon>Eukaryota</taxon>
        <taxon>Metazoa</taxon>
        <taxon>Ecdysozoa</taxon>
        <taxon>Arthropoda</taxon>
        <taxon>Hexapoda</taxon>
        <taxon>Insecta</taxon>
        <taxon>Pterygota</taxon>
        <taxon>Neoptera</taxon>
        <taxon>Endopterygota</taxon>
        <taxon>Diptera</taxon>
        <taxon>Brachycera</taxon>
        <taxon>Muscomorpha</taxon>
        <taxon>Ephydroidea</taxon>
        <taxon>Drosophilidae</taxon>
        <taxon>Drosophila</taxon>
        <taxon>Sophophora</taxon>
    </lineage>
</organism>
<feature type="transmembrane region" description="Helical" evidence="1">
    <location>
        <begin position="73"/>
        <end position="95"/>
    </location>
</feature>
<evidence type="ECO:0000313" key="3">
    <source>
        <dbReference type="Proteomes" id="UP001059596"/>
    </source>
</evidence>
<feature type="transmembrane region" description="Helical" evidence="1">
    <location>
        <begin position="107"/>
        <end position="130"/>
    </location>
</feature>
<sequence length="143" mass="16098">MCICPTLGLKIGLLILIPITAGFNAAQVAKDISIWNEVKGSNQVILIISLALSIVITVALIPLMYATIRKIVLIIYVVLYFFIFYILAKLIILLVNVSIDNPDKTAAHSWFIACWFISFLCMAFIILYYIRLHDLSIDEDFAN</sequence>
<evidence type="ECO:0000256" key="1">
    <source>
        <dbReference type="SAM" id="Phobius"/>
    </source>
</evidence>
<keyword evidence="1" id="KW-0812">Transmembrane</keyword>
<keyword evidence="1" id="KW-0472">Membrane</keyword>
<comment type="caution">
    <text evidence="2">The sequence shown here is derived from an EMBL/GenBank/DDBJ whole genome shotgun (WGS) entry which is preliminary data.</text>
</comment>
<dbReference type="AlphaFoldDB" id="A0A9P9YP51"/>
<dbReference type="OrthoDB" id="7866956at2759"/>
<evidence type="ECO:0000313" key="2">
    <source>
        <dbReference type="EMBL" id="KAI8040501.1"/>
    </source>
</evidence>
<feature type="transmembrane region" description="Helical" evidence="1">
    <location>
        <begin position="45"/>
        <end position="66"/>
    </location>
</feature>
<name>A0A9P9YP51_9MUSC</name>
<accession>A0A9P9YP51</accession>
<dbReference type="EMBL" id="JAMKOV010000004">
    <property type="protein sequence ID" value="KAI8040501.1"/>
    <property type="molecule type" value="Genomic_DNA"/>
</dbReference>
<keyword evidence="1" id="KW-1133">Transmembrane helix</keyword>
<dbReference type="Proteomes" id="UP001059596">
    <property type="component" value="Unassembled WGS sequence"/>
</dbReference>
<feature type="transmembrane region" description="Helical" evidence="1">
    <location>
        <begin position="7"/>
        <end position="25"/>
    </location>
</feature>
<protein>
    <submittedName>
        <fullName evidence="2">Uncharacterized protein</fullName>
    </submittedName>
</protein>
<keyword evidence="3" id="KW-1185">Reference proteome</keyword>